<evidence type="ECO:0000256" key="5">
    <source>
        <dbReference type="ARBA" id="ARBA00022777"/>
    </source>
</evidence>
<evidence type="ECO:0000313" key="11">
    <source>
        <dbReference type="Proteomes" id="UP000316706"/>
    </source>
</evidence>
<gene>
    <name evidence="10" type="ORF">FHX41_1351</name>
</gene>
<evidence type="ECO:0000259" key="9">
    <source>
        <dbReference type="PROSITE" id="PS50011"/>
    </source>
</evidence>
<feature type="transmembrane region" description="Helical" evidence="8">
    <location>
        <begin position="319"/>
        <end position="343"/>
    </location>
</feature>
<dbReference type="InterPro" id="IPR011009">
    <property type="entry name" value="Kinase-like_dom_sf"/>
</dbReference>
<dbReference type="Gene3D" id="1.10.510.10">
    <property type="entry name" value="Transferase(Phosphotransferase) domain 1"/>
    <property type="match status" value="1"/>
</dbReference>
<dbReference type="CDD" id="cd14014">
    <property type="entry name" value="STKc_PknB_like"/>
    <property type="match status" value="1"/>
</dbReference>
<dbReference type="EMBL" id="VFPO01000001">
    <property type="protein sequence ID" value="TQM67731.1"/>
    <property type="molecule type" value="Genomic_DNA"/>
</dbReference>
<dbReference type="GO" id="GO:0004674">
    <property type="term" value="F:protein serine/threonine kinase activity"/>
    <property type="evidence" value="ECO:0007669"/>
    <property type="project" value="UniProtKB-KW"/>
</dbReference>
<dbReference type="PROSITE" id="PS00108">
    <property type="entry name" value="PROTEIN_KINASE_ST"/>
    <property type="match status" value="1"/>
</dbReference>
<dbReference type="PROSITE" id="PS50011">
    <property type="entry name" value="PROTEIN_KINASE_DOM"/>
    <property type="match status" value="1"/>
</dbReference>
<feature type="binding site" evidence="7">
    <location>
        <position position="40"/>
    </location>
    <ligand>
        <name>ATP</name>
        <dbReference type="ChEBI" id="CHEBI:30616"/>
    </ligand>
</feature>
<dbReference type="InterPro" id="IPR008271">
    <property type="entry name" value="Ser/Thr_kinase_AS"/>
</dbReference>
<evidence type="ECO:0000256" key="4">
    <source>
        <dbReference type="ARBA" id="ARBA00022741"/>
    </source>
</evidence>
<dbReference type="Pfam" id="PF00069">
    <property type="entry name" value="Pkinase"/>
    <property type="match status" value="1"/>
</dbReference>
<comment type="caution">
    <text evidence="10">The sequence shown here is derived from an EMBL/GenBank/DDBJ whole genome shotgun (WGS) entry which is preliminary data.</text>
</comment>
<keyword evidence="3" id="KW-0808">Transferase</keyword>
<organism evidence="10 11">
    <name type="scientific">Actinomadura hallensis</name>
    <dbReference type="NCBI Taxonomy" id="337895"/>
    <lineage>
        <taxon>Bacteria</taxon>
        <taxon>Bacillati</taxon>
        <taxon>Actinomycetota</taxon>
        <taxon>Actinomycetes</taxon>
        <taxon>Streptosporangiales</taxon>
        <taxon>Thermomonosporaceae</taxon>
        <taxon>Actinomadura</taxon>
    </lineage>
</organism>
<sequence>MRSGRRLAGRYRLDEPLGRGGMGEVWRAHDLRLNRTVAIKTLPARGAPEQAVARFRREAEIAASLQHPGIAVLFDIDTDDGDGDGDGTLFLVMELLRGTDLAALTEAHPQGLPVERATKLLAQIADALAEAHDKGVVHRDIKPANVMLLDGDRTKILDFGIARYAEQTTDLTGSAMIGTPAFMAPEQFDRTTPIDHRTDLYALGGLAYQLLTGKRPFTAATMPELLHAVLLTPAPAVRDTHPHIPQDLDHLITQLLAKNPDHRPDNAHEVATRLRAITAAPGERPARTLEATVPSRTRTVARTVPPKPRRRGPETVLRVGLWAVLTCIVAAALVYISFLVAVINPGGVLVDQGAFAEAPSCSDIRPAAFSTPESEGGLEGGISCEWRIKGEPFRSVVVFLGVVETNGWTSAVKEARKRMAKPVLARDSVQRKEPALGPDAFSAMSRDRPDKHQVVFRKSNLIVNVHYTEDHGLGDDPDPADMRATTLKLATEIQSKINA</sequence>
<dbReference type="PROSITE" id="PS00107">
    <property type="entry name" value="PROTEIN_KINASE_ATP"/>
    <property type="match status" value="1"/>
</dbReference>
<dbReference type="Gene3D" id="3.30.200.20">
    <property type="entry name" value="Phosphorylase Kinase, domain 1"/>
    <property type="match status" value="1"/>
</dbReference>
<reference evidence="10 11" key="1">
    <citation type="submission" date="2019-06" db="EMBL/GenBank/DDBJ databases">
        <title>Sequencing the genomes of 1000 actinobacteria strains.</title>
        <authorList>
            <person name="Klenk H.-P."/>
        </authorList>
    </citation>
    <scope>NUCLEOTIDE SEQUENCE [LARGE SCALE GENOMIC DNA]</scope>
    <source>
        <strain evidence="10 11">DSM 45043</strain>
    </source>
</reference>
<dbReference type="SMART" id="SM00220">
    <property type="entry name" value="S_TKc"/>
    <property type="match status" value="1"/>
</dbReference>
<accession>A0A543IB22</accession>
<keyword evidence="8" id="KW-1133">Transmembrane helix</keyword>
<dbReference type="Proteomes" id="UP000316706">
    <property type="component" value="Unassembled WGS sequence"/>
</dbReference>
<dbReference type="SUPFAM" id="SSF56112">
    <property type="entry name" value="Protein kinase-like (PK-like)"/>
    <property type="match status" value="1"/>
</dbReference>
<dbReference type="PANTHER" id="PTHR43289:SF6">
    <property type="entry name" value="SERINE_THREONINE-PROTEIN KINASE NEKL-3"/>
    <property type="match status" value="1"/>
</dbReference>
<protein>
    <recommendedName>
        <fullName evidence="1">non-specific serine/threonine protein kinase</fullName>
        <ecNumber evidence="1">2.7.11.1</ecNumber>
    </recommendedName>
</protein>
<evidence type="ECO:0000256" key="8">
    <source>
        <dbReference type="SAM" id="Phobius"/>
    </source>
</evidence>
<evidence type="ECO:0000256" key="2">
    <source>
        <dbReference type="ARBA" id="ARBA00022527"/>
    </source>
</evidence>
<dbReference type="InterPro" id="IPR000719">
    <property type="entry name" value="Prot_kinase_dom"/>
</dbReference>
<evidence type="ECO:0000256" key="6">
    <source>
        <dbReference type="ARBA" id="ARBA00022840"/>
    </source>
</evidence>
<dbReference type="GO" id="GO:0005524">
    <property type="term" value="F:ATP binding"/>
    <property type="evidence" value="ECO:0007669"/>
    <property type="project" value="UniProtKB-UniRule"/>
</dbReference>
<evidence type="ECO:0000313" key="10">
    <source>
        <dbReference type="EMBL" id="TQM67731.1"/>
    </source>
</evidence>
<dbReference type="EC" id="2.7.11.1" evidence="1"/>
<evidence type="ECO:0000256" key="3">
    <source>
        <dbReference type="ARBA" id="ARBA00022679"/>
    </source>
</evidence>
<keyword evidence="5 10" id="KW-0418">Kinase</keyword>
<name>A0A543IB22_9ACTN</name>
<evidence type="ECO:0000256" key="1">
    <source>
        <dbReference type="ARBA" id="ARBA00012513"/>
    </source>
</evidence>
<keyword evidence="8" id="KW-0812">Transmembrane</keyword>
<dbReference type="RefSeq" id="WP_141966739.1">
    <property type="nucleotide sequence ID" value="NZ_VFPO01000001.1"/>
</dbReference>
<feature type="domain" description="Protein kinase" evidence="9">
    <location>
        <begin position="11"/>
        <end position="277"/>
    </location>
</feature>
<dbReference type="InterPro" id="IPR017441">
    <property type="entry name" value="Protein_kinase_ATP_BS"/>
</dbReference>
<proteinExistence type="predicted"/>
<dbReference type="OrthoDB" id="9762169at2"/>
<keyword evidence="2 10" id="KW-0723">Serine/threonine-protein kinase</keyword>
<evidence type="ECO:0000256" key="7">
    <source>
        <dbReference type="PROSITE-ProRule" id="PRU10141"/>
    </source>
</evidence>
<dbReference type="AlphaFoldDB" id="A0A543IB22"/>
<dbReference type="PANTHER" id="PTHR43289">
    <property type="entry name" value="MITOGEN-ACTIVATED PROTEIN KINASE KINASE KINASE 20-RELATED"/>
    <property type="match status" value="1"/>
</dbReference>
<keyword evidence="4 7" id="KW-0547">Nucleotide-binding</keyword>
<keyword evidence="8" id="KW-0472">Membrane</keyword>
<keyword evidence="6 7" id="KW-0067">ATP-binding</keyword>
<keyword evidence="11" id="KW-1185">Reference proteome</keyword>